<proteinExistence type="predicted"/>
<dbReference type="Gene3D" id="1.10.510.10">
    <property type="entry name" value="Transferase(Phosphotransferase) domain 1"/>
    <property type="match status" value="1"/>
</dbReference>
<name>A0A9P7KD41_9AGAR</name>
<dbReference type="PANTHER" id="PTHR44329">
    <property type="entry name" value="SERINE/THREONINE-PROTEIN KINASE TNNI3K-RELATED"/>
    <property type="match status" value="1"/>
</dbReference>
<dbReference type="GO" id="GO:0005524">
    <property type="term" value="F:ATP binding"/>
    <property type="evidence" value="ECO:0007669"/>
    <property type="project" value="InterPro"/>
</dbReference>
<dbReference type="InterPro" id="IPR011009">
    <property type="entry name" value="Kinase-like_dom_sf"/>
</dbReference>
<evidence type="ECO:0000259" key="1">
    <source>
        <dbReference type="PROSITE" id="PS50011"/>
    </source>
</evidence>
<dbReference type="PANTHER" id="PTHR44329:SF214">
    <property type="entry name" value="PROTEIN KINASE DOMAIN-CONTAINING PROTEIN"/>
    <property type="match status" value="1"/>
</dbReference>
<evidence type="ECO:0000313" key="3">
    <source>
        <dbReference type="Proteomes" id="UP000775547"/>
    </source>
</evidence>
<dbReference type="InterPro" id="IPR001245">
    <property type="entry name" value="Ser-Thr/Tyr_kinase_cat_dom"/>
</dbReference>
<dbReference type="InterPro" id="IPR000719">
    <property type="entry name" value="Prot_kinase_dom"/>
</dbReference>
<keyword evidence="3" id="KW-1185">Reference proteome</keyword>
<evidence type="ECO:0000313" key="2">
    <source>
        <dbReference type="EMBL" id="KAG5644520.1"/>
    </source>
</evidence>
<reference evidence="2" key="2">
    <citation type="submission" date="2021-10" db="EMBL/GenBank/DDBJ databases">
        <title>Phylogenomics reveals ancestral predisposition of the termite-cultivated fungus Termitomyces towards a domesticated lifestyle.</title>
        <authorList>
            <person name="Auxier B."/>
            <person name="Grum-Grzhimaylo A."/>
            <person name="Cardenas M.E."/>
            <person name="Lodge J.D."/>
            <person name="Laessoe T."/>
            <person name="Pedersen O."/>
            <person name="Smith M.E."/>
            <person name="Kuyper T.W."/>
            <person name="Franco-Molano E.A."/>
            <person name="Baroni T.J."/>
            <person name="Aanen D.K."/>
        </authorList>
    </citation>
    <scope>NUCLEOTIDE SEQUENCE</scope>
    <source>
        <strain evidence="2">AP01</strain>
        <tissue evidence="2">Mycelium</tissue>
    </source>
</reference>
<dbReference type="Proteomes" id="UP000775547">
    <property type="component" value="Unassembled WGS sequence"/>
</dbReference>
<dbReference type="OrthoDB" id="346907at2759"/>
<accession>A0A9P7KD41</accession>
<sequence>MKLSRLFRGLSNAMGVADTLGAPFVGPAAIIFGEIAEGCEKVAVHKYKAKLMSDRCAIVLSALSEEDPELVGTPLQTKADEVAAISWATQELLALREHPPTPSRQDDLMFAGVGSSSPPLLPTDGHRYLEYQRGLFELHNLTGIPPIVKVLNGEIVKVGDVPIAGGTYCDVWEGRWLGKKKVAVKVLRAIKATDQQAHKHFKHEIRVWAKLENPNILPFYGIVTDQDLSIEIISPWQDNGNVLEYVSDTPDANKIHLLSGAAKGLAYLHSRNIIHGNLKCANILVSSTGAAVICDFGMSKIVEDVTRNSASATLGASGSTRWMAPELIEGEETSVTKEADVYSFAMAILELLTGKPPYSNRRHDASVIQDIVVLKQFPQRPTEPAVLQWLTDNVWELMTECWTVPASSRPLMSMVSARLNEIDELRR</sequence>
<dbReference type="SUPFAM" id="SSF56112">
    <property type="entry name" value="Protein kinase-like (PK-like)"/>
    <property type="match status" value="1"/>
</dbReference>
<dbReference type="GO" id="GO:0004674">
    <property type="term" value="F:protein serine/threonine kinase activity"/>
    <property type="evidence" value="ECO:0007669"/>
    <property type="project" value="TreeGrafter"/>
</dbReference>
<organism evidence="2 3">
    <name type="scientific">Asterophora parasitica</name>
    <dbReference type="NCBI Taxonomy" id="117018"/>
    <lineage>
        <taxon>Eukaryota</taxon>
        <taxon>Fungi</taxon>
        <taxon>Dikarya</taxon>
        <taxon>Basidiomycota</taxon>
        <taxon>Agaricomycotina</taxon>
        <taxon>Agaricomycetes</taxon>
        <taxon>Agaricomycetidae</taxon>
        <taxon>Agaricales</taxon>
        <taxon>Tricholomatineae</taxon>
        <taxon>Lyophyllaceae</taxon>
        <taxon>Asterophora</taxon>
    </lineage>
</organism>
<comment type="caution">
    <text evidence="2">The sequence shown here is derived from an EMBL/GenBank/DDBJ whole genome shotgun (WGS) entry which is preliminary data.</text>
</comment>
<protein>
    <recommendedName>
        <fullName evidence="1">Protein kinase domain-containing protein</fullName>
    </recommendedName>
</protein>
<dbReference type="InterPro" id="IPR051681">
    <property type="entry name" value="Ser/Thr_Kinases-Pseudokinases"/>
</dbReference>
<dbReference type="AlphaFoldDB" id="A0A9P7KD41"/>
<gene>
    <name evidence="2" type="ORF">DXG03_008262</name>
</gene>
<dbReference type="EMBL" id="JABCKV010000067">
    <property type="protein sequence ID" value="KAG5644520.1"/>
    <property type="molecule type" value="Genomic_DNA"/>
</dbReference>
<dbReference type="Pfam" id="PF07714">
    <property type="entry name" value="PK_Tyr_Ser-Thr"/>
    <property type="match status" value="1"/>
</dbReference>
<feature type="domain" description="Protein kinase" evidence="1">
    <location>
        <begin position="157"/>
        <end position="419"/>
    </location>
</feature>
<dbReference type="PROSITE" id="PS50011">
    <property type="entry name" value="PROTEIN_KINASE_DOM"/>
    <property type="match status" value="1"/>
</dbReference>
<reference evidence="2" key="1">
    <citation type="submission" date="2020-07" db="EMBL/GenBank/DDBJ databases">
        <authorList>
            <person name="Nieuwenhuis M."/>
            <person name="Van De Peppel L.J.J."/>
        </authorList>
    </citation>
    <scope>NUCLEOTIDE SEQUENCE</scope>
    <source>
        <strain evidence="2">AP01</strain>
        <tissue evidence="2">Mycelium</tissue>
    </source>
</reference>